<dbReference type="InterPro" id="IPR044876">
    <property type="entry name" value="HRDC_dom_sf"/>
</dbReference>
<evidence type="ECO:0000256" key="3">
    <source>
        <dbReference type="ARBA" id="ARBA00022722"/>
    </source>
</evidence>
<dbReference type="Pfam" id="PF01612">
    <property type="entry name" value="DNA_pol_A_exo1"/>
    <property type="match status" value="1"/>
</dbReference>
<evidence type="ECO:0000256" key="2">
    <source>
        <dbReference type="ARBA" id="ARBA00022694"/>
    </source>
</evidence>
<proteinExistence type="inferred from homology"/>
<dbReference type="Gene3D" id="1.10.150.80">
    <property type="entry name" value="HRDC domain"/>
    <property type="match status" value="1"/>
</dbReference>
<comment type="caution">
    <text evidence="8">The sequence shown here is derived from an EMBL/GenBank/DDBJ whole genome shotgun (WGS) entry which is preliminary data.</text>
</comment>
<keyword evidence="5 6" id="KW-0269">Exonuclease</keyword>
<dbReference type="InterPro" id="IPR036397">
    <property type="entry name" value="RNaseH_sf"/>
</dbReference>
<dbReference type="Pfam" id="PF00570">
    <property type="entry name" value="HRDC"/>
    <property type="match status" value="1"/>
</dbReference>
<evidence type="ECO:0000313" key="9">
    <source>
        <dbReference type="Proteomes" id="UP000037566"/>
    </source>
</evidence>
<dbReference type="AlphaFoldDB" id="A0A0M0EJ65"/>
<dbReference type="SMART" id="SM00474">
    <property type="entry name" value="35EXOc"/>
    <property type="match status" value="1"/>
</dbReference>
<dbReference type="InterPro" id="IPR006292">
    <property type="entry name" value="RNase_D"/>
</dbReference>
<dbReference type="InterPro" id="IPR002562">
    <property type="entry name" value="3'-5'_exonuclease_dom"/>
</dbReference>
<dbReference type="EC" id="3.1.13.5" evidence="6"/>
<keyword evidence="9" id="KW-1185">Reference proteome</keyword>
<dbReference type="SUPFAM" id="SSF47819">
    <property type="entry name" value="HRDC-like"/>
    <property type="match status" value="2"/>
</dbReference>
<evidence type="ECO:0000256" key="1">
    <source>
        <dbReference type="ARBA" id="ARBA00022490"/>
    </source>
</evidence>
<evidence type="ECO:0000313" key="8">
    <source>
        <dbReference type="EMBL" id="KON64951.1"/>
    </source>
</evidence>
<accession>A0A0M0EJ65</accession>
<keyword evidence="4 6" id="KW-0378">Hydrolase</keyword>
<dbReference type="InterPro" id="IPR010997">
    <property type="entry name" value="HRDC-like_sf"/>
</dbReference>
<dbReference type="STRING" id="33995.KOEU_15970"/>
<evidence type="ECO:0000256" key="4">
    <source>
        <dbReference type="ARBA" id="ARBA00022801"/>
    </source>
</evidence>
<dbReference type="PANTHER" id="PTHR47649">
    <property type="entry name" value="RIBONUCLEASE D"/>
    <property type="match status" value="1"/>
</dbReference>
<evidence type="ECO:0000256" key="6">
    <source>
        <dbReference type="HAMAP-Rule" id="MF_01899"/>
    </source>
</evidence>
<dbReference type="PROSITE" id="PS50967">
    <property type="entry name" value="HRDC"/>
    <property type="match status" value="1"/>
</dbReference>
<keyword evidence="3 6" id="KW-0540">Nuclease</keyword>
<keyword evidence="1 6" id="KW-0963">Cytoplasm</keyword>
<dbReference type="SUPFAM" id="SSF53098">
    <property type="entry name" value="Ribonuclease H-like"/>
    <property type="match status" value="1"/>
</dbReference>
<reference evidence="8" key="1">
    <citation type="submission" date="2015-08" db="EMBL/GenBank/DDBJ databases">
        <title>Draft genome sequence of Komagataeibacter europaeus CECT 8546 a cellulose producer strain from vinegar produced by the traditional method.</title>
        <authorList>
            <person name="Poehlein A."/>
            <person name="Valera M.J."/>
            <person name="Haack F.S."/>
            <person name="Mas A."/>
            <person name="Daniel R."/>
            <person name="Streit W.R."/>
            <person name="Mateo E."/>
        </authorList>
    </citation>
    <scope>NUCLEOTIDE SEQUENCE [LARGE SCALE GENOMIC DNA]</scope>
    <source>
        <strain evidence="8">CECT 8546</strain>
    </source>
</reference>
<protein>
    <recommendedName>
        <fullName evidence="6">Ribonuclease D</fullName>
        <shortName evidence="6">RNase D</shortName>
        <ecNumber evidence="6">3.1.13.5</ecNumber>
    </recommendedName>
</protein>
<comment type="subcellular location">
    <subcellularLocation>
        <location evidence="6">Cytoplasm</location>
    </subcellularLocation>
</comment>
<dbReference type="GO" id="GO:0003676">
    <property type="term" value="F:nucleic acid binding"/>
    <property type="evidence" value="ECO:0007669"/>
    <property type="project" value="InterPro"/>
</dbReference>
<feature type="domain" description="HRDC" evidence="7">
    <location>
        <begin position="219"/>
        <end position="300"/>
    </location>
</feature>
<dbReference type="Proteomes" id="UP000037566">
    <property type="component" value="Unassembled WGS sequence"/>
</dbReference>
<dbReference type="SMART" id="SM00341">
    <property type="entry name" value="HRDC"/>
    <property type="match status" value="1"/>
</dbReference>
<dbReference type="PANTHER" id="PTHR47649:SF1">
    <property type="entry name" value="RIBONUCLEASE D"/>
    <property type="match status" value="1"/>
</dbReference>
<dbReference type="GO" id="GO:0042780">
    <property type="term" value="P:tRNA 3'-end processing"/>
    <property type="evidence" value="ECO:0007669"/>
    <property type="project" value="UniProtKB-UniRule"/>
</dbReference>
<keyword evidence="2 6" id="KW-0819">tRNA processing</keyword>
<comment type="similarity">
    <text evidence="6">Belongs to the RNase D family.</text>
</comment>
<dbReference type="GO" id="GO:0000166">
    <property type="term" value="F:nucleotide binding"/>
    <property type="evidence" value="ECO:0007669"/>
    <property type="project" value="InterPro"/>
</dbReference>
<dbReference type="PATRIC" id="fig|33995.3.peg.1779"/>
<gene>
    <name evidence="8" type="primary">rnd2</name>
    <name evidence="6" type="synonym">rnd</name>
    <name evidence="8" type="ORF">KOEU_15970</name>
</gene>
<comment type="cofactor">
    <cofactor evidence="6">
        <name>a divalent metal cation</name>
        <dbReference type="ChEBI" id="CHEBI:60240"/>
    </cofactor>
</comment>
<dbReference type="InterPro" id="IPR002121">
    <property type="entry name" value="HRDC_dom"/>
</dbReference>
<comment type="catalytic activity">
    <reaction evidence="6">
        <text>Exonucleolytic cleavage that removes extra residues from the 3'-terminus of tRNA to produce 5'-mononucleotides.</text>
        <dbReference type="EC" id="3.1.13.5"/>
    </reaction>
</comment>
<dbReference type="EMBL" id="LHUQ01000006">
    <property type="protein sequence ID" value="KON64951.1"/>
    <property type="molecule type" value="Genomic_DNA"/>
</dbReference>
<name>A0A0M0EJ65_KOMEU</name>
<dbReference type="NCBIfam" id="TIGR01388">
    <property type="entry name" value="rnd"/>
    <property type="match status" value="1"/>
</dbReference>
<dbReference type="RefSeq" id="WP_053323203.1">
    <property type="nucleotide sequence ID" value="NZ_LHUQ01000006.1"/>
</dbReference>
<dbReference type="GO" id="GO:0008408">
    <property type="term" value="F:3'-5' exonuclease activity"/>
    <property type="evidence" value="ECO:0007669"/>
    <property type="project" value="InterPro"/>
</dbReference>
<dbReference type="Gene3D" id="3.30.420.10">
    <property type="entry name" value="Ribonuclease H-like superfamily/Ribonuclease H"/>
    <property type="match status" value="1"/>
</dbReference>
<dbReference type="InterPro" id="IPR012337">
    <property type="entry name" value="RNaseH-like_sf"/>
</dbReference>
<evidence type="ECO:0000259" key="7">
    <source>
        <dbReference type="PROSITE" id="PS50967"/>
    </source>
</evidence>
<evidence type="ECO:0000256" key="5">
    <source>
        <dbReference type="ARBA" id="ARBA00022839"/>
    </source>
</evidence>
<sequence length="395" mass="43512">MARVSRPEFSAPVLVTTTAELEAVTARLRHEPFVTIDTEFVRERTYWPELCLVQLAGEKDVVVIDTTAPGIDLSPLGALLDDASVVKVFHAARQDLEIFLHLFDRLPAALFDTQVAAMVAGYGDQVGYDNLVSSLLGVQIDKSHRSSDWAARPLSPAQIGYAAADVTYLRLVYEKLLVQLEREGRLDWVAAELDILNNPTTFRPDPLTLWEKMRPRTNNRRMLGILRAVAAWREGEAQRVNVPRQRLLKDESLMEIAATAPATVDALARVRGVSRGFAEGRSGQALLETVAQAVMEPEAALPRLPKGRAKDAQRPSPALIALLKVLLATCCETHRVAPKLVASSEDLDRFALDDAADIPAFHGWRNEVFGKLARELKAGHLTMGVDGGKVRLIHD</sequence>
<comment type="function">
    <text evidence="6">Exonuclease involved in the 3' processing of various precursor tRNAs. Initiates hydrolysis at the 3'-terminus of an RNA molecule and releases 5'-mononucleotides.</text>
</comment>
<dbReference type="HAMAP" id="MF_01899">
    <property type="entry name" value="RNase_D"/>
    <property type="match status" value="1"/>
</dbReference>
<dbReference type="InterPro" id="IPR051086">
    <property type="entry name" value="RNase_D-like"/>
</dbReference>
<dbReference type="OrthoDB" id="9800549at2"/>
<organism evidence="8 9">
    <name type="scientific">Komagataeibacter europaeus</name>
    <name type="common">Gluconacetobacter europaeus</name>
    <dbReference type="NCBI Taxonomy" id="33995"/>
    <lineage>
        <taxon>Bacteria</taxon>
        <taxon>Pseudomonadati</taxon>
        <taxon>Pseudomonadota</taxon>
        <taxon>Alphaproteobacteria</taxon>
        <taxon>Acetobacterales</taxon>
        <taxon>Acetobacteraceae</taxon>
        <taxon>Komagataeibacter</taxon>
    </lineage>
</organism>
<dbReference type="CDD" id="cd06142">
    <property type="entry name" value="RNaseD_exo"/>
    <property type="match status" value="1"/>
</dbReference>
<dbReference type="GO" id="GO:0005737">
    <property type="term" value="C:cytoplasm"/>
    <property type="evidence" value="ECO:0007669"/>
    <property type="project" value="UniProtKB-SubCell"/>
</dbReference>
<dbReference type="GO" id="GO:0033890">
    <property type="term" value="F:ribonuclease D activity"/>
    <property type="evidence" value="ECO:0007669"/>
    <property type="project" value="UniProtKB-UniRule"/>
</dbReference>